<keyword evidence="10 17" id="KW-0520">NAD</keyword>
<feature type="binding site" evidence="17">
    <location>
        <position position="334"/>
    </location>
    <ligand>
        <name>(6S)-NADPHX</name>
        <dbReference type="ChEBI" id="CHEBI:64076"/>
    </ligand>
</feature>
<dbReference type="HAMAP" id="MF_01966">
    <property type="entry name" value="NADHX_epimerase"/>
    <property type="match status" value="1"/>
</dbReference>
<evidence type="ECO:0000259" key="22">
    <source>
        <dbReference type="PROSITE" id="PS51385"/>
    </source>
</evidence>
<feature type="binding site" evidence="17">
    <location>
        <position position="286"/>
    </location>
    <ligand>
        <name>(6S)-NADPHX</name>
        <dbReference type="ChEBI" id="CHEBI:64076"/>
    </ligand>
</feature>
<feature type="binding site" evidence="18">
    <location>
        <begin position="123"/>
        <end position="129"/>
    </location>
    <ligand>
        <name>(6S)-NADPHX</name>
        <dbReference type="ChEBI" id="CHEBI:64076"/>
    </ligand>
</feature>
<comment type="cofactor">
    <cofactor evidence="17">
        <name>Mg(2+)</name>
        <dbReference type="ChEBI" id="CHEBI:18420"/>
    </cofactor>
</comment>
<feature type="binding site" evidence="17">
    <location>
        <position position="382"/>
    </location>
    <ligand>
        <name>(6S)-NADPHX</name>
        <dbReference type="ChEBI" id="CHEBI:64076"/>
    </ligand>
</feature>
<keyword evidence="11 18" id="KW-0413">Isomerase</keyword>
<feature type="binding site" evidence="18">
    <location>
        <position position="171"/>
    </location>
    <ligand>
        <name>K(+)</name>
        <dbReference type="ChEBI" id="CHEBI:29103"/>
    </ligand>
</feature>
<dbReference type="EMBL" id="LVZK01000001">
    <property type="protein sequence ID" value="OAP86576.1"/>
    <property type="molecule type" value="Genomic_DNA"/>
</dbReference>
<dbReference type="SUPFAM" id="SSF64153">
    <property type="entry name" value="YjeF N-terminal domain-like"/>
    <property type="match status" value="1"/>
</dbReference>
<comment type="catalytic activity">
    <reaction evidence="16 17 19">
        <text>(6S)-NADPHX + ADP = AMP + phosphate + NADPH + H(+)</text>
        <dbReference type="Rhea" id="RHEA:32235"/>
        <dbReference type="ChEBI" id="CHEBI:15378"/>
        <dbReference type="ChEBI" id="CHEBI:43474"/>
        <dbReference type="ChEBI" id="CHEBI:57783"/>
        <dbReference type="ChEBI" id="CHEBI:64076"/>
        <dbReference type="ChEBI" id="CHEBI:456215"/>
        <dbReference type="ChEBI" id="CHEBI:456216"/>
        <dbReference type="EC" id="4.2.1.136"/>
    </reaction>
</comment>
<evidence type="ECO:0000256" key="19">
    <source>
        <dbReference type="PIRNR" id="PIRNR017184"/>
    </source>
</evidence>
<evidence type="ECO:0000256" key="8">
    <source>
        <dbReference type="ARBA" id="ARBA00022857"/>
    </source>
</evidence>
<keyword evidence="6 17" id="KW-0547">Nucleotide-binding</keyword>
<feature type="region of interest" description="Disordered" evidence="20">
    <location>
        <begin position="534"/>
        <end position="555"/>
    </location>
</feature>
<dbReference type="Gene3D" id="3.40.1190.20">
    <property type="match status" value="1"/>
</dbReference>
<evidence type="ECO:0000256" key="1">
    <source>
        <dbReference type="ARBA" id="ARBA00000013"/>
    </source>
</evidence>
<comment type="similarity">
    <text evidence="3 19">In the N-terminal section; belongs to the NnrE/AIBP family.</text>
</comment>
<evidence type="ECO:0000256" key="10">
    <source>
        <dbReference type="ARBA" id="ARBA00023027"/>
    </source>
</evidence>
<feature type="domain" description="YjeF N-terminal" evidence="22">
    <location>
        <begin position="10"/>
        <end position="225"/>
    </location>
</feature>
<evidence type="ECO:0000256" key="14">
    <source>
        <dbReference type="ARBA" id="ARBA00025153"/>
    </source>
</evidence>
<comment type="function">
    <text evidence="14 19">Bifunctional enzyme that catalyzes the epimerization of the S- and R-forms of NAD(P)HX and the dehydration of the S-form of NAD(P)HX at the expense of ADP, which is converted to AMP. This allows the repair of both epimers of NAD(P)HX, a damaged form of NAD(P)H that is a result of enzymatic or heat-dependent hydration.</text>
</comment>
<dbReference type="GO" id="GO:0110051">
    <property type="term" value="P:metabolite repair"/>
    <property type="evidence" value="ECO:0007669"/>
    <property type="project" value="TreeGrafter"/>
</dbReference>
<dbReference type="GO" id="GO:0052855">
    <property type="term" value="F:ADP-dependent NAD(P)H-hydrate dehydratase activity"/>
    <property type="evidence" value="ECO:0007669"/>
    <property type="project" value="UniProtKB-UniRule"/>
</dbReference>
<dbReference type="NCBIfam" id="TIGR00197">
    <property type="entry name" value="yjeF_nterm"/>
    <property type="match status" value="1"/>
</dbReference>
<proteinExistence type="inferred from homology"/>
<evidence type="ECO:0000256" key="3">
    <source>
        <dbReference type="ARBA" id="ARBA00006001"/>
    </source>
</evidence>
<dbReference type="PROSITE" id="PS51383">
    <property type="entry name" value="YJEF_C_3"/>
    <property type="match status" value="1"/>
</dbReference>
<keyword evidence="24" id="KW-1185">Reference proteome</keyword>
<dbReference type="InterPro" id="IPR004443">
    <property type="entry name" value="YjeF_N_dom"/>
</dbReference>
<dbReference type="GO" id="GO:0005524">
    <property type="term" value="F:ATP binding"/>
    <property type="evidence" value="ECO:0007669"/>
    <property type="project" value="UniProtKB-UniRule"/>
</dbReference>
<gene>
    <name evidence="17" type="primary">nnrD</name>
    <name evidence="18" type="synonym">nnrE</name>
    <name evidence="23" type="ORF">A4H34_05455</name>
</gene>
<dbReference type="Proteomes" id="UP000078368">
    <property type="component" value="Unassembled WGS sequence"/>
</dbReference>
<dbReference type="InterPro" id="IPR000631">
    <property type="entry name" value="CARKD"/>
</dbReference>
<evidence type="ECO:0000256" key="11">
    <source>
        <dbReference type="ARBA" id="ARBA00023235"/>
    </source>
</evidence>
<keyword evidence="12 17" id="KW-0456">Lyase</keyword>
<dbReference type="PROSITE" id="PS51385">
    <property type="entry name" value="YJEF_N"/>
    <property type="match status" value="1"/>
</dbReference>
<accession>A0A179B4G5</accession>
<evidence type="ECO:0000259" key="21">
    <source>
        <dbReference type="PROSITE" id="PS51383"/>
    </source>
</evidence>
<keyword evidence="9 18" id="KW-0630">Potassium</keyword>
<dbReference type="InterPro" id="IPR030677">
    <property type="entry name" value="Nnr"/>
</dbReference>
<protein>
    <recommendedName>
        <fullName evidence="19">Bifunctional NAD(P)H-hydrate repair enzyme</fullName>
    </recommendedName>
    <alternativeName>
        <fullName evidence="19">Nicotinamide nucleotide repair protein</fullName>
    </alternativeName>
    <domain>
        <recommendedName>
            <fullName evidence="19">ADP-dependent (S)-NAD(P)H-hydrate dehydratase</fullName>
            <ecNumber evidence="19">4.2.1.136</ecNumber>
        </recommendedName>
        <alternativeName>
            <fullName evidence="19">ADP-dependent NAD(P)HX dehydratase</fullName>
        </alternativeName>
    </domain>
    <domain>
        <recommendedName>
            <fullName evidence="19">NAD(P)H-hydrate epimerase</fullName>
            <ecNumber evidence="19">5.1.99.6</ecNumber>
        </recommendedName>
    </domain>
</protein>
<comment type="cofactor">
    <cofactor evidence="18 19">
        <name>K(+)</name>
        <dbReference type="ChEBI" id="CHEBI:29103"/>
    </cofactor>
    <text evidence="18 19">Binds 1 potassium ion per subunit.</text>
</comment>
<comment type="similarity">
    <text evidence="18">Belongs to the NnrE/AIBP family.</text>
</comment>
<keyword evidence="13" id="KW-0511">Multifunctional enzyme</keyword>
<dbReference type="HAMAP" id="MF_01965">
    <property type="entry name" value="NADHX_dehydratase"/>
    <property type="match status" value="1"/>
</dbReference>
<comment type="subunit">
    <text evidence="17">Homotetramer.</text>
</comment>
<dbReference type="GO" id="GO:0046872">
    <property type="term" value="F:metal ion binding"/>
    <property type="evidence" value="ECO:0007669"/>
    <property type="project" value="UniProtKB-UniRule"/>
</dbReference>
<comment type="similarity">
    <text evidence="4 19">In the C-terminal section; belongs to the NnrD/CARKD family.</text>
</comment>
<evidence type="ECO:0000313" key="24">
    <source>
        <dbReference type="Proteomes" id="UP000078368"/>
    </source>
</evidence>
<comment type="catalytic activity">
    <reaction evidence="1 18 19">
        <text>(6R)-NADHX = (6S)-NADHX</text>
        <dbReference type="Rhea" id="RHEA:32215"/>
        <dbReference type="ChEBI" id="CHEBI:64074"/>
        <dbReference type="ChEBI" id="CHEBI:64075"/>
        <dbReference type="EC" id="5.1.99.6"/>
    </reaction>
</comment>
<comment type="catalytic activity">
    <reaction evidence="15 17 19">
        <text>(6S)-NADHX + ADP = AMP + phosphate + NADH + H(+)</text>
        <dbReference type="Rhea" id="RHEA:32223"/>
        <dbReference type="ChEBI" id="CHEBI:15378"/>
        <dbReference type="ChEBI" id="CHEBI:43474"/>
        <dbReference type="ChEBI" id="CHEBI:57945"/>
        <dbReference type="ChEBI" id="CHEBI:64074"/>
        <dbReference type="ChEBI" id="CHEBI:456215"/>
        <dbReference type="ChEBI" id="CHEBI:456216"/>
        <dbReference type="EC" id="4.2.1.136"/>
    </reaction>
</comment>
<feature type="binding site" evidence="17">
    <location>
        <position position="452"/>
    </location>
    <ligand>
        <name>AMP</name>
        <dbReference type="ChEBI" id="CHEBI:456215"/>
    </ligand>
</feature>
<dbReference type="PANTHER" id="PTHR12592">
    <property type="entry name" value="ATP-DEPENDENT (S)-NAD(P)H-HYDRATE DEHYDRATASE FAMILY MEMBER"/>
    <property type="match status" value="1"/>
</dbReference>
<evidence type="ECO:0000256" key="2">
    <source>
        <dbReference type="ARBA" id="ARBA00000909"/>
    </source>
</evidence>
<dbReference type="STRING" id="1823756.A4H34_05455"/>
<dbReference type="PANTHER" id="PTHR12592:SF0">
    <property type="entry name" value="ATP-DEPENDENT (S)-NAD(P)H-HYDRATE DEHYDRATASE"/>
    <property type="match status" value="1"/>
</dbReference>
<evidence type="ECO:0000256" key="5">
    <source>
        <dbReference type="ARBA" id="ARBA00022723"/>
    </source>
</evidence>
<comment type="function">
    <text evidence="18">Catalyzes the epimerization of the S- and R-forms of NAD(P)HX, a damaged form of NAD(P)H that is a result of enzymatic or heat-dependent hydration. This is a prerequisite for the S-specific NAD(P)H-hydrate dehydratase to allow the repair of both epimers of NAD(P)HX.</text>
</comment>
<dbReference type="OrthoDB" id="9806925at2"/>
<organism evidence="23 24">
    <name type="scientific">Peptidiphaga gingivicola</name>
    <dbReference type="NCBI Taxonomy" id="2741497"/>
    <lineage>
        <taxon>Bacteria</taxon>
        <taxon>Bacillati</taxon>
        <taxon>Actinomycetota</taxon>
        <taxon>Actinomycetes</taxon>
        <taxon>Actinomycetales</taxon>
        <taxon>Actinomycetaceae</taxon>
        <taxon>Peptidiphaga</taxon>
    </lineage>
</organism>
<comment type="caution">
    <text evidence="17">Lacks conserved residue(s) required for the propagation of feature annotation.</text>
</comment>
<dbReference type="RefSeq" id="WP_064231316.1">
    <property type="nucleotide sequence ID" value="NZ_LVZK01000001.1"/>
</dbReference>
<evidence type="ECO:0000256" key="15">
    <source>
        <dbReference type="ARBA" id="ARBA00048238"/>
    </source>
</evidence>
<keyword evidence="8 17" id="KW-0521">NADP</keyword>
<feature type="binding site" evidence="18">
    <location>
        <position position="57"/>
    </location>
    <ligand>
        <name>K(+)</name>
        <dbReference type="ChEBI" id="CHEBI:29103"/>
    </ligand>
</feature>
<dbReference type="Gene3D" id="3.40.50.10260">
    <property type="entry name" value="YjeF N-terminal domain"/>
    <property type="match status" value="1"/>
</dbReference>
<feature type="binding site" evidence="17">
    <location>
        <position position="453"/>
    </location>
    <ligand>
        <name>(6S)-NADPHX</name>
        <dbReference type="ChEBI" id="CHEBI:64076"/>
    </ligand>
</feature>
<dbReference type="InterPro" id="IPR036652">
    <property type="entry name" value="YjeF_N_dom_sf"/>
</dbReference>
<sequence length="555" mass="55111">MIRAFGARKVREAEAPLLAAGVPLMERASGALALAVLRLLGGSYGRRALALVGRGNNGGDALFAAAFLARRGMGVAAVVAEGAHGAGLAAARAAGCAVLDVADIDAVVREAARADVWIDGILGIGARGGLRGPFASLVERLEGSREGSALLPEAGRSAGAGPLVVAVDVPSGIGTDDGAAPGPILRADLTVTMGAPKPGLLLDPARRYAGRVETADIGLCLSAAARAAGCAALDVADIDAGFPSPDLVSIERADLPLLWPVPGPSSHKYTRGVVGVAAGSASYPGAGFLCVDAALAAGPGMVRYAGTLGSAVVSSCPEAVLGEGRVDAWVIGPGLDREALARAEPIVDGLRSEGWTAPAVLDAGALAWAERGMTPATVLTPHAGELAALFSRLGIEGSREGIAACPAAAAKLASEFTGATVVLKGPVDVVVSPGSPVYAQSGPAWRAVAGAGDVYAGLLGALLAAGLEPARAAAAAACVHGLASENGPMRASDIVRNVPAVVRAALAGGGSEEGSGYHAPGASASAFHMRRARVSGGRRPMQKIDECARTAREES</sequence>
<dbReference type="AlphaFoldDB" id="A0A179B4G5"/>
<dbReference type="SUPFAM" id="SSF53613">
    <property type="entry name" value="Ribokinase-like"/>
    <property type="match status" value="1"/>
</dbReference>
<comment type="function">
    <text evidence="17">Catalyzes the dehydration of the S-form of NAD(P)HX at the expense of ADP, which is converted to AMP. Together with NAD(P)HX epimerase, which catalyzes the epimerization of the S- and R-forms, the enzyme allows the repair of both epimers of NAD(P)HX, a damaged form of NAD(P)H that is a result of enzymatic or heat-dependent hydration.</text>
</comment>
<evidence type="ECO:0000256" key="9">
    <source>
        <dbReference type="ARBA" id="ARBA00022958"/>
    </source>
</evidence>
<evidence type="ECO:0000256" key="17">
    <source>
        <dbReference type="HAMAP-Rule" id="MF_01965"/>
    </source>
</evidence>
<name>A0A179B4G5_9ACTO</name>
<comment type="catalytic activity">
    <reaction evidence="2 18 19">
        <text>(6R)-NADPHX = (6S)-NADPHX</text>
        <dbReference type="Rhea" id="RHEA:32227"/>
        <dbReference type="ChEBI" id="CHEBI:64076"/>
        <dbReference type="ChEBI" id="CHEBI:64077"/>
        <dbReference type="EC" id="5.1.99.6"/>
    </reaction>
</comment>
<feature type="domain" description="YjeF C-terminal" evidence="21">
    <location>
        <begin position="251"/>
        <end position="505"/>
    </location>
</feature>
<evidence type="ECO:0000256" key="7">
    <source>
        <dbReference type="ARBA" id="ARBA00022840"/>
    </source>
</evidence>
<dbReference type="EC" id="4.2.1.136" evidence="19"/>
<keyword evidence="7 17" id="KW-0067">ATP-binding</keyword>
<evidence type="ECO:0000256" key="6">
    <source>
        <dbReference type="ARBA" id="ARBA00022741"/>
    </source>
</evidence>
<evidence type="ECO:0000313" key="23">
    <source>
        <dbReference type="EMBL" id="OAP86576.1"/>
    </source>
</evidence>
<evidence type="ECO:0000256" key="20">
    <source>
        <dbReference type="SAM" id="MobiDB-lite"/>
    </source>
</evidence>
<dbReference type="Pfam" id="PF03853">
    <property type="entry name" value="YjeF_N"/>
    <property type="match status" value="1"/>
</dbReference>
<dbReference type="CDD" id="cd01171">
    <property type="entry name" value="YXKO-related"/>
    <property type="match status" value="1"/>
</dbReference>
<evidence type="ECO:0000256" key="18">
    <source>
        <dbReference type="HAMAP-Rule" id="MF_01966"/>
    </source>
</evidence>
<feature type="compositionally biased region" description="Basic and acidic residues" evidence="20">
    <location>
        <begin position="542"/>
        <end position="555"/>
    </location>
</feature>
<reference evidence="23 24" key="1">
    <citation type="submission" date="2016-04" db="EMBL/GenBank/DDBJ databases">
        <title>Peptidophaga gingivicola gen. nov., sp. nov., isolated from human subgingival plaque.</title>
        <authorList>
            <person name="Beall C.J."/>
            <person name="Mokrzan E.M."/>
            <person name="Griffen A.L."/>
            <person name="Leys E.J."/>
        </authorList>
    </citation>
    <scope>NUCLEOTIDE SEQUENCE [LARGE SCALE GENOMIC DNA]</scope>
    <source>
        <strain evidence="23 24">BA112</strain>
    </source>
</reference>
<evidence type="ECO:0000256" key="16">
    <source>
        <dbReference type="ARBA" id="ARBA00049209"/>
    </source>
</evidence>
<evidence type="ECO:0000256" key="4">
    <source>
        <dbReference type="ARBA" id="ARBA00009524"/>
    </source>
</evidence>
<feature type="binding site" evidence="18">
    <location>
        <position position="119"/>
    </location>
    <ligand>
        <name>K(+)</name>
        <dbReference type="ChEBI" id="CHEBI:29103"/>
    </ligand>
</feature>
<comment type="similarity">
    <text evidence="17">Belongs to the NnrD/CARKD family.</text>
</comment>
<dbReference type="EC" id="5.1.99.6" evidence="19"/>
<feature type="binding site" evidence="18">
    <location>
        <begin position="56"/>
        <end position="60"/>
    </location>
    <ligand>
        <name>(6S)-NADPHX</name>
        <dbReference type="ChEBI" id="CHEBI:64076"/>
    </ligand>
</feature>
<feature type="binding site" evidence="18">
    <location>
        <position position="168"/>
    </location>
    <ligand>
        <name>(6S)-NADPHX</name>
        <dbReference type="ChEBI" id="CHEBI:64076"/>
    </ligand>
</feature>
<evidence type="ECO:0000256" key="12">
    <source>
        <dbReference type="ARBA" id="ARBA00023239"/>
    </source>
</evidence>
<dbReference type="GO" id="GO:0052856">
    <property type="term" value="F:NAD(P)HX epimerase activity"/>
    <property type="evidence" value="ECO:0007669"/>
    <property type="project" value="UniProtKB-UniRule"/>
</dbReference>
<comment type="caution">
    <text evidence="23">The sequence shown here is derived from an EMBL/GenBank/DDBJ whole genome shotgun (WGS) entry which is preliminary data.</text>
</comment>
<dbReference type="Pfam" id="PF01256">
    <property type="entry name" value="Carb_kinase"/>
    <property type="match status" value="1"/>
</dbReference>
<dbReference type="PIRSF" id="PIRSF017184">
    <property type="entry name" value="Nnr"/>
    <property type="match status" value="1"/>
</dbReference>
<dbReference type="GO" id="GO:0046496">
    <property type="term" value="P:nicotinamide nucleotide metabolic process"/>
    <property type="evidence" value="ECO:0007669"/>
    <property type="project" value="UniProtKB-UniRule"/>
</dbReference>
<evidence type="ECO:0000256" key="13">
    <source>
        <dbReference type="ARBA" id="ARBA00023268"/>
    </source>
</evidence>
<dbReference type="InterPro" id="IPR029056">
    <property type="entry name" value="Ribokinase-like"/>
</dbReference>
<keyword evidence="5 18" id="KW-0479">Metal-binding</keyword>